<dbReference type="RefSeq" id="WP_306736832.1">
    <property type="nucleotide sequence ID" value="NZ_JANHAX010000005.1"/>
</dbReference>
<proteinExistence type="predicted"/>
<evidence type="ECO:0000313" key="2">
    <source>
        <dbReference type="Proteomes" id="UP001226762"/>
    </source>
</evidence>
<comment type="caution">
    <text evidence="1">The sequence shown here is derived from an EMBL/GenBank/DDBJ whole genome shotgun (WGS) entry which is preliminary data.</text>
</comment>
<sequence length="415" mass="46333">MLTAARQTAWTLVAITRYLARLARNLIVLPVVIYRTIRLIVTDTNYEPDADQLRAQLLLPLAEDTEAQDRKRRLDEIRDLVDRHDWDTLLARLEAWEGARRQTPGRSSLVTEALLTIREVATPDPGAVVVRSDLIDAFEDGLDDHPDNHLMAATVAMAHIGLGWHWRGEGYAVDISPIDEQRFIGHFTRAAEVLAPFDAIERYSPALALAQYHLFACHPQAGTLIEDWFADWADLDPQSINPYLLHGFQLLPRWFGADAAALDHAALRAVAGSEDTLGRAAYPLLYLGTMEEADAEVLARCDADLFLDGLRDLLERTPSQHLVNRVAWQLHRAWKTRPIAPDNDDTARAVTALRARLGEGFRMVVSDYLHIGLPAVWGGEDETLWYVAQAFSDELQAGATIRFGENGAEIDAAAR</sequence>
<dbReference type="EMBL" id="JANHAX010000005">
    <property type="protein sequence ID" value="MDQ2091545.1"/>
    <property type="molecule type" value="Genomic_DNA"/>
</dbReference>
<dbReference type="Proteomes" id="UP001226762">
    <property type="component" value="Unassembled WGS sequence"/>
</dbReference>
<keyword evidence="2" id="KW-1185">Reference proteome</keyword>
<evidence type="ECO:0008006" key="3">
    <source>
        <dbReference type="Google" id="ProtNLM"/>
    </source>
</evidence>
<evidence type="ECO:0000313" key="1">
    <source>
        <dbReference type="EMBL" id="MDQ2091545.1"/>
    </source>
</evidence>
<protein>
    <recommendedName>
        <fullName evidence="3">DUF4034 domain-containing protein</fullName>
    </recommendedName>
</protein>
<accession>A0AAE3WFN6</accession>
<organism evidence="1 2">
    <name type="scientific">Marimonas arenosa</name>
    <dbReference type="NCBI Taxonomy" id="1795305"/>
    <lineage>
        <taxon>Bacteria</taxon>
        <taxon>Pseudomonadati</taxon>
        <taxon>Pseudomonadota</taxon>
        <taxon>Alphaproteobacteria</taxon>
        <taxon>Rhodobacterales</taxon>
        <taxon>Paracoccaceae</taxon>
        <taxon>Marimonas</taxon>
    </lineage>
</organism>
<reference evidence="1" key="1">
    <citation type="submission" date="2022-07" db="EMBL/GenBank/DDBJ databases">
        <authorList>
            <person name="Otstavnykh N."/>
            <person name="Isaeva M."/>
            <person name="Bystritskaya E."/>
        </authorList>
    </citation>
    <scope>NUCLEOTIDE SEQUENCE</scope>
    <source>
        <strain evidence="1">KCTC 52189</strain>
    </source>
</reference>
<gene>
    <name evidence="1" type="ORF">NO357_16710</name>
</gene>
<dbReference type="AlphaFoldDB" id="A0AAE3WFN6"/>
<name>A0AAE3WFN6_9RHOB</name>
<reference evidence="1" key="2">
    <citation type="submission" date="2023-02" db="EMBL/GenBank/DDBJ databases">
        <title>'Rhodoalgimonas zhirmunskyi' gen. nov., isolated from a red alga.</title>
        <authorList>
            <person name="Nedashkovskaya O.I."/>
            <person name="Otstavnykh N.Y."/>
            <person name="Bystritskaya E.P."/>
            <person name="Balabanova L.A."/>
            <person name="Isaeva M.P."/>
        </authorList>
    </citation>
    <scope>NUCLEOTIDE SEQUENCE</scope>
    <source>
        <strain evidence="1">KCTC 52189</strain>
    </source>
</reference>